<proteinExistence type="predicted"/>
<dbReference type="OrthoDB" id="3806873at2"/>
<dbReference type="SUPFAM" id="SSF56112">
    <property type="entry name" value="Protein kinase-like (PK-like)"/>
    <property type="match status" value="1"/>
</dbReference>
<name>A0A4U2Y8U1_9BACL</name>
<evidence type="ECO:0000259" key="1">
    <source>
        <dbReference type="Pfam" id="PF01636"/>
    </source>
</evidence>
<dbReference type="InterPro" id="IPR011009">
    <property type="entry name" value="Kinase-like_dom_sf"/>
</dbReference>
<protein>
    <recommendedName>
        <fullName evidence="1">Aminoglycoside phosphotransferase domain-containing protein</fullName>
    </recommendedName>
</protein>
<dbReference type="Pfam" id="PF01636">
    <property type="entry name" value="APH"/>
    <property type="match status" value="1"/>
</dbReference>
<dbReference type="RefSeq" id="WP_137030479.1">
    <property type="nucleotide sequence ID" value="NZ_SZNK01000001.1"/>
</dbReference>
<dbReference type="InterPro" id="IPR002575">
    <property type="entry name" value="Aminoglycoside_PTrfase"/>
</dbReference>
<comment type="caution">
    <text evidence="2">The sequence shown here is derived from an EMBL/GenBank/DDBJ whole genome shotgun (WGS) entry which is preliminary data.</text>
</comment>
<gene>
    <name evidence="2" type="ORF">E8L90_16970</name>
</gene>
<reference evidence="2 3" key="1">
    <citation type="submission" date="2019-04" db="EMBL/GenBank/DDBJ databases">
        <title>Whole genome sequencing of Brevibacillus sp. TGS2-1.</title>
        <authorList>
            <person name="Choi A."/>
        </authorList>
    </citation>
    <scope>NUCLEOTIDE SEQUENCE [LARGE SCALE GENOMIC DNA]</scope>
    <source>
        <strain evidence="2 3">TGS2-1</strain>
    </source>
</reference>
<dbReference type="PANTHER" id="PTHR21310">
    <property type="entry name" value="AMINOGLYCOSIDE PHOSPHOTRANSFERASE-RELATED-RELATED"/>
    <property type="match status" value="1"/>
</dbReference>
<dbReference type="InterPro" id="IPR051678">
    <property type="entry name" value="AGP_Transferase"/>
</dbReference>
<keyword evidence="3" id="KW-1185">Reference proteome</keyword>
<dbReference type="EMBL" id="SZNK01000001">
    <property type="protein sequence ID" value="TKI57019.1"/>
    <property type="molecule type" value="Genomic_DNA"/>
</dbReference>
<evidence type="ECO:0000313" key="2">
    <source>
        <dbReference type="EMBL" id="TKI57019.1"/>
    </source>
</evidence>
<feature type="domain" description="Aminoglycoside phosphotransferase" evidence="1">
    <location>
        <begin position="2"/>
        <end position="198"/>
    </location>
</feature>
<sequence length="269" mass="31032">MKKISEGRTAEVFAQDQEKILKLYRDGFPMEAVKYEYEVNRIVAFLEIPAPRAYDLIDFDHKKGIVFERIEGSTLLRMGVQFPNELNSLTKEFAELHYRIHKYELDVERIGGSSVLNQKEVLARNVQNASQLSNEVKHKIIEYLKNLPDGNRLCHGDFHPENVMIGERNWVIDWMTGMIGNPAGDVARTLLLFRFGTLPDEAPSSVKDALELMRDKINGVYLEQYLSYSGLQFSDIDEWMLPIAAARLSEWIPDEEKALLLNLIEERLK</sequence>
<dbReference type="Proteomes" id="UP000307841">
    <property type="component" value="Unassembled WGS sequence"/>
</dbReference>
<evidence type="ECO:0000313" key="3">
    <source>
        <dbReference type="Proteomes" id="UP000307841"/>
    </source>
</evidence>
<organism evidence="2 3">
    <name type="scientific">Brevibacillus antibioticus</name>
    <dbReference type="NCBI Taxonomy" id="2570228"/>
    <lineage>
        <taxon>Bacteria</taxon>
        <taxon>Bacillati</taxon>
        <taxon>Bacillota</taxon>
        <taxon>Bacilli</taxon>
        <taxon>Bacillales</taxon>
        <taxon>Paenibacillaceae</taxon>
        <taxon>Brevibacillus</taxon>
    </lineage>
</organism>
<dbReference type="Gene3D" id="3.90.1200.10">
    <property type="match status" value="1"/>
</dbReference>
<accession>A0A4U2Y8U1</accession>
<dbReference type="AlphaFoldDB" id="A0A4U2Y8U1"/>